<keyword evidence="6" id="KW-1185">Reference proteome</keyword>
<dbReference type="Pfam" id="PF20695">
    <property type="entry name" value="UbiD_N"/>
    <property type="match status" value="1"/>
</dbReference>
<dbReference type="PANTHER" id="PTHR30108">
    <property type="entry name" value="3-OCTAPRENYL-4-HYDROXYBENZOATE CARBOXY-LYASE-RELATED"/>
    <property type="match status" value="1"/>
</dbReference>
<dbReference type="NCBIfam" id="TIGR03701">
    <property type="entry name" value="mena_SCO4490"/>
    <property type="match status" value="1"/>
</dbReference>
<evidence type="ECO:0000259" key="3">
    <source>
        <dbReference type="Pfam" id="PF20695"/>
    </source>
</evidence>
<dbReference type="PANTHER" id="PTHR30108:SF17">
    <property type="entry name" value="FERULIC ACID DECARBOXYLASE 1"/>
    <property type="match status" value="1"/>
</dbReference>
<keyword evidence="5" id="KW-0456">Lyase</keyword>
<dbReference type="GO" id="GO:0008694">
    <property type="term" value="F:4-hydroxy-3-polyprenylbenzoate decarboxylase activity"/>
    <property type="evidence" value="ECO:0007669"/>
    <property type="project" value="TreeGrafter"/>
</dbReference>
<dbReference type="InterPro" id="IPR048304">
    <property type="entry name" value="UbiD_Rift_dom"/>
</dbReference>
<dbReference type="GO" id="GO:0005829">
    <property type="term" value="C:cytosol"/>
    <property type="evidence" value="ECO:0007669"/>
    <property type="project" value="TreeGrafter"/>
</dbReference>
<sequence>MREWIEKFKAAGLLRVIDEPVDIDLEIAHISYIEVKKPDSKALLFTKPVSKDGRHYPPILTNTFGSFEALKLVLGKDANEIADEIQNLLKPKKPTTFKEKFDFLRYLVSLRNVFTKRLKEQGECQKNQKFGEQIDLYDLPNLKTWEKDGGAFITMGQVYTKSLSGETQNLGMYRLQIYSKNELGMHWQIHKDGANFYNEYKKAGLKMPVSVAIGGDPLYIWCGQAPLPHGIFELLLYGFIRKSPAKLVKSLTNDIYIPHDADFVIEGFVDTNELRDEGPFGDHTGFYTPILPFPVMKVSAITHKDDPVYHATVVGKPPLEDKFMGYGTERIFLPLFKTTAPDLLDYKMPENGVFHNLILAKINAWYPAHAKQMMHAFWGVGQMSFVKHAIFIGANAPDLGDFEALTRYVLNRISAKSLFFSEGVCDQLDHASPNACFGGKLGVDASEDLSVEDVVDVLSDDELLAKFKSVDNDIIDLKQYFTDTKNPIVFINYDKKSLVKDSFKKLLEFRNHFKILIFFDTTNAISNIYMSVWRVTNNIDALRDIFIDKEQICVDATVKFEWEGYTRGWPDETNCTKEVIKSLIDRQLIDDDNEFFRKFEIMG</sequence>
<feature type="domain" description="3-octaprenyl-4-hydroxybenzoate carboxy-lyase-like C-terminal" evidence="4">
    <location>
        <begin position="323"/>
        <end position="445"/>
    </location>
</feature>
<accession>A0A128EH89</accession>
<dbReference type="InterPro" id="IPR002830">
    <property type="entry name" value="UbiD"/>
</dbReference>
<name>A0A128EH89_9BACT</name>
<dbReference type="RefSeq" id="WP_075540343.1">
    <property type="nucleotide sequence ID" value="NZ_CP053844.1"/>
</dbReference>
<evidence type="ECO:0000256" key="1">
    <source>
        <dbReference type="ARBA" id="ARBA00010021"/>
    </source>
</evidence>
<dbReference type="Proteomes" id="UP000069632">
    <property type="component" value="Unassembled WGS sequence"/>
</dbReference>
<gene>
    <name evidence="5" type="primary">ubiD</name>
    <name evidence="5" type="ORF">ERS672216_01358</name>
</gene>
<dbReference type="Pfam" id="PF01977">
    <property type="entry name" value="UbiD"/>
    <property type="match status" value="1"/>
</dbReference>
<dbReference type="EC" id="4.1.1.-" evidence="5"/>
<reference evidence="5 6" key="1">
    <citation type="submission" date="2016-02" db="EMBL/GenBank/DDBJ databases">
        <authorList>
            <consortium name="Pathogen Informatics"/>
        </authorList>
    </citation>
    <scope>NUCLEOTIDE SEQUENCE [LARGE SCALE GENOMIC DNA]</scope>
    <source>
        <strain evidence="5 6">RC20</strain>
    </source>
</reference>
<dbReference type="SUPFAM" id="SSF50475">
    <property type="entry name" value="FMN-binding split barrel"/>
    <property type="match status" value="1"/>
</dbReference>
<protein>
    <submittedName>
        <fullName evidence="5">3-polyprenyl-4hydroxybenzoate decarboxylase</fullName>
        <ecNumber evidence="5">4.1.1.-</ecNumber>
    </submittedName>
</protein>
<evidence type="ECO:0000313" key="6">
    <source>
        <dbReference type="Proteomes" id="UP000069632"/>
    </source>
</evidence>
<dbReference type="EMBL" id="FIZP01000007">
    <property type="protein sequence ID" value="CZE48329.1"/>
    <property type="molecule type" value="Genomic_DNA"/>
</dbReference>
<feature type="domain" description="3-octaprenyl-4-hydroxybenzoate carboxy-lyase-like N-terminal" evidence="3">
    <location>
        <begin position="5"/>
        <end position="88"/>
    </location>
</feature>
<dbReference type="GO" id="GO:0006744">
    <property type="term" value="P:ubiquinone biosynthetic process"/>
    <property type="evidence" value="ECO:0007669"/>
    <property type="project" value="TreeGrafter"/>
</dbReference>
<evidence type="ECO:0000259" key="4">
    <source>
        <dbReference type="Pfam" id="PF20696"/>
    </source>
</evidence>
<dbReference type="AlphaFoldDB" id="A0A128EH89"/>
<dbReference type="Pfam" id="PF20696">
    <property type="entry name" value="UbiD_C"/>
    <property type="match status" value="1"/>
</dbReference>
<organism evidence="5 6">
    <name type="scientific">Campylobacter geochelonis</name>
    <dbReference type="NCBI Taxonomy" id="1780362"/>
    <lineage>
        <taxon>Bacteria</taxon>
        <taxon>Pseudomonadati</taxon>
        <taxon>Campylobacterota</taxon>
        <taxon>Epsilonproteobacteria</taxon>
        <taxon>Campylobacterales</taxon>
        <taxon>Campylobacteraceae</taxon>
        <taxon>Campylobacter</taxon>
    </lineage>
</organism>
<dbReference type="InterPro" id="IPR049381">
    <property type="entry name" value="UbiD-like_C"/>
</dbReference>
<dbReference type="Gene3D" id="3.40.1670.10">
    <property type="entry name" value="UbiD C-terminal domain-like"/>
    <property type="match status" value="1"/>
</dbReference>
<comment type="similarity">
    <text evidence="1">Belongs to the UbiD family.</text>
</comment>
<dbReference type="NCBIfam" id="TIGR00148">
    <property type="entry name" value="UbiD family decarboxylase"/>
    <property type="match status" value="1"/>
</dbReference>
<dbReference type="SUPFAM" id="SSF143968">
    <property type="entry name" value="UbiD C-terminal domain-like"/>
    <property type="match status" value="2"/>
</dbReference>
<dbReference type="InterPro" id="IPR022390">
    <property type="entry name" value="HBDC"/>
</dbReference>
<dbReference type="InterPro" id="IPR049383">
    <property type="entry name" value="UbiD-like_N"/>
</dbReference>
<evidence type="ECO:0000259" key="2">
    <source>
        <dbReference type="Pfam" id="PF01977"/>
    </source>
</evidence>
<proteinExistence type="inferred from homology"/>
<feature type="domain" description="3-octaprenyl-4-hydroxybenzoate carboxy-lyase-like Rift-related" evidence="2">
    <location>
        <begin position="119"/>
        <end position="317"/>
    </location>
</feature>
<evidence type="ECO:0000313" key="5">
    <source>
        <dbReference type="EMBL" id="CZE48329.1"/>
    </source>
</evidence>
<dbReference type="OrthoDB" id="9809841at2"/>